<dbReference type="EMBL" id="JACHIV010000001">
    <property type="protein sequence ID" value="MBB5068214.1"/>
    <property type="molecule type" value="Genomic_DNA"/>
</dbReference>
<reference evidence="2 3" key="1">
    <citation type="submission" date="2020-08" db="EMBL/GenBank/DDBJ databases">
        <title>Sequencing the genomes of 1000 actinobacteria strains.</title>
        <authorList>
            <person name="Klenk H.-P."/>
        </authorList>
    </citation>
    <scope>NUCLEOTIDE SEQUENCE [LARGE SCALE GENOMIC DNA]</scope>
    <source>
        <strain evidence="2 3">DSM 45582</strain>
    </source>
</reference>
<keyword evidence="1" id="KW-0812">Transmembrane</keyword>
<dbReference type="CDD" id="cd00118">
    <property type="entry name" value="LysM"/>
    <property type="match status" value="1"/>
</dbReference>
<keyword evidence="1" id="KW-1133">Transmembrane helix</keyword>
<keyword evidence="3" id="KW-1185">Reference proteome</keyword>
<feature type="transmembrane region" description="Helical" evidence="1">
    <location>
        <begin position="70"/>
        <end position="92"/>
    </location>
</feature>
<dbReference type="InterPro" id="IPR018392">
    <property type="entry name" value="LysM"/>
</dbReference>
<name>A0A840N9B0_9PSEU</name>
<comment type="caution">
    <text evidence="2">The sequence shown here is derived from an EMBL/GenBank/DDBJ whole genome shotgun (WGS) entry which is preliminary data.</text>
</comment>
<keyword evidence="1" id="KW-0472">Membrane</keyword>
<proteinExistence type="predicted"/>
<evidence type="ECO:0000256" key="1">
    <source>
        <dbReference type="SAM" id="Phobius"/>
    </source>
</evidence>
<evidence type="ECO:0000313" key="3">
    <source>
        <dbReference type="Proteomes" id="UP000580474"/>
    </source>
</evidence>
<organism evidence="2 3">
    <name type="scientific">Saccharopolyspora gloriosae</name>
    <dbReference type="NCBI Taxonomy" id="455344"/>
    <lineage>
        <taxon>Bacteria</taxon>
        <taxon>Bacillati</taxon>
        <taxon>Actinomycetota</taxon>
        <taxon>Actinomycetes</taxon>
        <taxon>Pseudonocardiales</taxon>
        <taxon>Pseudonocardiaceae</taxon>
        <taxon>Saccharopolyspora</taxon>
    </lineage>
</organism>
<dbReference type="RefSeq" id="WP_246456696.1">
    <property type="nucleotide sequence ID" value="NZ_JACHIV010000001.1"/>
</dbReference>
<accession>A0A840N9B0</accession>
<sequence>MLEVLMVAMSGAATRSRSGAARMGSPAVPAGGLSLPRGAVAAEPPMLRAARSAPGAEAARAGWLAAARECAWLVAVGACAFVGVLLFGVLALDSGARPVPDATAVARVADGDTLWSVAARFAPDSDQRAVVGRIVELNRLGADGSGLGRTLIVPAQRG</sequence>
<dbReference type="Proteomes" id="UP000580474">
    <property type="component" value="Unassembled WGS sequence"/>
</dbReference>
<dbReference type="AlphaFoldDB" id="A0A840N9B0"/>
<evidence type="ECO:0000313" key="2">
    <source>
        <dbReference type="EMBL" id="MBB5068214.1"/>
    </source>
</evidence>
<protein>
    <recommendedName>
        <fullName evidence="4">LysM domain-containing protein</fullName>
    </recommendedName>
</protein>
<gene>
    <name evidence="2" type="ORF">BJ969_001302</name>
</gene>
<evidence type="ECO:0008006" key="4">
    <source>
        <dbReference type="Google" id="ProtNLM"/>
    </source>
</evidence>